<dbReference type="Proteomes" id="UP000477849">
    <property type="component" value="Unassembled WGS sequence"/>
</dbReference>
<dbReference type="AlphaFoldDB" id="A0A6M1S0S9"/>
<dbReference type="InterPro" id="IPR018146">
    <property type="entry name" value="Glyoxalase_1_CS"/>
</dbReference>
<evidence type="ECO:0000313" key="3">
    <source>
        <dbReference type="EMBL" id="NGO64583.1"/>
    </source>
</evidence>
<name>A0A6M1S0S9_9HYPH</name>
<sequence>MVDTAINSSVQQDQSGKAGAVNAVNDDRFAIGKVVLTVNDLDAVSSFYQQSVGLHLLKGDAASVELGAGGKTLLELRRDASARRRSPREAGLFHTAFLLPARSDLGRWIRHAIETQARVVGASDHAVSEALYLSDPEGNGVEIYTDRPILEWRWRDGHVHMPSDQLDIESILATAGNDRWKGFPEGSVVGHVHLQVGAIDAAEAFYNGVLGLDVTSRYPGGTFYAVNGYHHHVATNIWNSRGAGPRSYPSTGLESVVFLAGGRFADPVRAHLGADAGAADFTIADPWGTKITFDAREPGSK</sequence>
<dbReference type="GO" id="GO:0046872">
    <property type="term" value="F:metal ion binding"/>
    <property type="evidence" value="ECO:0007669"/>
    <property type="project" value="UniProtKB-KW"/>
</dbReference>
<proteinExistence type="predicted"/>
<organism evidence="3 4">
    <name type="scientific">Rhizobium daejeonense</name>
    <dbReference type="NCBI Taxonomy" id="240521"/>
    <lineage>
        <taxon>Bacteria</taxon>
        <taxon>Pseudomonadati</taxon>
        <taxon>Pseudomonadota</taxon>
        <taxon>Alphaproteobacteria</taxon>
        <taxon>Hyphomicrobiales</taxon>
        <taxon>Rhizobiaceae</taxon>
        <taxon>Rhizobium/Agrobacterium group</taxon>
        <taxon>Rhizobium</taxon>
    </lineage>
</organism>
<gene>
    <name evidence="3" type="ORF">G6N76_12990</name>
</gene>
<dbReference type="Pfam" id="PF00903">
    <property type="entry name" value="Glyoxalase"/>
    <property type="match status" value="2"/>
</dbReference>
<accession>A0A6M1S0S9</accession>
<dbReference type="RefSeq" id="WP_163904657.1">
    <property type="nucleotide sequence ID" value="NZ_CP048427.1"/>
</dbReference>
<dbReference type="EMBL" id="JAAKZH010000003">
    <property type="protein sequence ID" value="NGO64583.1"/>
    <property type="molecule type" value="Genomic_DNA"/>
</dbReference>
<reference evidence="3 4" key="1">
    <citation type="submission" date="2020-02" db="EMBL/GenBank/DDBJ databases">
        <title>Genome sequence of the type strain CCBAU10050 of Rhizobium daejeonense.</title>
        <authorList>
            <person name="Gao J."/>
            <person name="Sun J."/>
        </authorList>
    </citation>
    <scope>NUCLEOTIDE SEQUENCE [LARGE SCALE GENOMIC DNA]</scope>
    <source>
        <strain evidence="3 4">CCBAU10050</strain>
    </source>
</reference>
<protein>
    <submittedName>
        <fullName evidence="3">VOC family protein</fullName>
    </submittedName>
</protein>
<dbReference type="PANTHER" id="PTHR43279:SF1">
    <property type="entry name" value="CATECHOL-2,3-DIOXYGENASE"/>
    <property type="match status" value="1"/>
</dbReference>
<keyword evidence="1" id="KW-0479">Metal-binding</keyword>
<dbReference type="InterPro" id="IPR029068">
    <property type="entry name" value="Glyas_Bleomycin-R_OHBP_Dase"/>
</dbReference>
<dbReference type="SUPFAM" id="SSF54593">
    <property type="entry name" value="Glyoxalase/Bleomycin resistance protein/Dihydroxybiphenyl dioxygenase"/>
    <property type="match status" value="2"/>
</dbReference>
<feature type="domain" description="VOC" evidence="2">
    <location>
        <begin position="30"/>
        <end position="146"/>
    </location>
</feature>
<evidence type="ECO:0000259" key="2">
    <source>
        <dbReference type="PROSITE" id="PS51819"/>
    </source>
</evidence>
<dbReference type="Gene3D" id="3.10.180.10">
    <property type="entry name" value="2,3-Dihydroxybiphenyl 1,2-Dioxygenase, domain 1"/>
    <property type="match status" value="2"/>
</dbReference>
<comment type="caution">
    <text evidence="3">The sequence shown here is derived from an EMBL/GenBank/DDBJ whole genome shotgun (WGS) entry which is preliminary data.</text>
</comment>
<evidence type="ECO:0000256" key="1">
    <source>
        <dbReference type="ARBA" id="ARBA00022723"/>
    </source>
</evidence>
<dbReference type="InterPro" id="IPR004360">
    <property type="entry name" value="Glyas_Fos-R_dOase_dom"/>
</dbReference>
<dbReference type="PROSITE" id="PS51819">
    <property type="entry name" value="VOC"/>
    <property type="match status" value="2"/>
</dbReference>
<dbReference type="PROSITE" id="PS00934">
    <property type="entry name" value="GLYOXALASE_I_1"/>
    <property type="match status" value="1"/>
</dbReference>
<feature type="domain" description="VOC" evidence="2">
    <location>
        <begin position="188"/>
        <end position="301"/>
    </location>
</feature>
<dbReference type="InterPro" id="IPR037523">
    <property type="entry name" value="VOC_core"/>
</dbReference>
<dbReference type="PANTHER" id="PTHR43279">
    <property type="entry name" value="CATECHOL-2,3-DIOXYGENASE"/>
    <property type="match status" value="1"/>
</dbReference>
<evidence type="ECO:0000313" key="4">
    <source>
        <dbReference type="Proteomes" id="UP000477849"/>
    </source>
</evidence>
<keyword evidence="4" id="KW-1185">Reference proteome</keyword>
<dbReference type="GO" id="GO:0004462">
    <property type="term" value="F:lactoylglutathione lyase activity"/>
    <property type="evidence" value="ECO:0007669"/>
    <property type="project" value="InterPro"/>
</dbReference>